<keyword evidence="4" id="KW-1185">Reference proteome</keyword>
<evidence type="ECO:0000256" key="2">
    <source>
        <dbReference type="SAM" id="Phobius"/>
    </source>
</evidence>
<dbReference type="EMBL" id="BRXW01000038">
    <property type="protein sequence ID" value="GMI01915.1"/>
    <property type="molecule type" value="Genomic_DNA"/>
</dbReference>
<dbReference type="Proteomes" id="UP001165122">
    <property type="component" value="Unassembled WGS sequence"/>
</dbReference>
<name>A0A9W7F373_9STRA</name>
<evidence type="ECO:0000313" key="4">
    <source>
        <dbReference type="Proteomes" id="UP001165122"/>
    </source>
</evidence>
<sequence length="282" mass="29906">MGSSSSKPSKGCTTPCDPKNADYVNVKCSWWKFWCTPKEECIPRESSAPSSAVAQPETKYVSTTIPASCLFSDCTGHVEELPADPCGSGWEMVGEVLTQCGREAGFGVSRPCVASKGSFQSVNCRRISGGRKVFALWDHNLDSNTCWVDNPPAQRIYRPYIWDGCPGFDSSSSDWGMRYGLYTSTTTTTEQHDVEPGAVATCIELGGGKTMTNQPADSKSGFEEAGTLPLSGKSHIVEGVGALGGIGAAAVLGFGFMRGKKRQAKKNKGGEELEMGGGANAV</sequence>
<gene>
    <name evidence="3" type="ORF">TrLO_g8127</name>
</gene>
<keyword evidence="2" id="KW-1133">Transmembrane helix</keyword>
<organism evidence="3 4">
    <name type="scientific">Triparma laevis f. longispina</name>
    <dbReference type="NCBI Taxonomy" id="1714387"/>
    <lineage>
        <taxon>Eukaryota</taxon>
        <taxon>Sar</taxon>
        <taxon>Stramenopiles</taxon>
        <taxon>Ochrophyta</taxon>
        <taxon>Bolidophyceae</taxon>
        <taxon>Parmales</taxon>
        <taxon>Triparmaceae</taxon>
        <taxon>Triparma</taxon>
    </lineage>
</organism>
<reference evidence="4" key="1">
    <citation type="journal article" date="2023" name="Commun. Biol.">
        <title>Genome analysis of Parmales, the sister group of diatoms, reveals the evolutionary specialization of diatoms from phago-mixotrophs to photoautotrophs.</title>
        <authorList>
            <person name="Ban H."/>
            <person name="Sato S."/>
            <person name="Yoshikawa S."/>
            <person name="Yamada K."/>
            <person name="Nakamura Y."/>
            <person name="Ichinomiya M."/>
            <person name="Sato N."/>
            <person name="Blanc-Mathieu R."/>
            <person name="Endo H."/>
            <person name="Kuwata A."/>
            <person name="Ogata H."/>
        </authorList>
    </citation>
    <scope>NUCLEOTIDE SEQUENCE [LARGE SCALE GENOMIC DNA]</scope>
    <source>
        <strain evidence="4">NIES 3700</strain>
    </source>
</reference>
<keyword evidence="2" id="KW-0812">Transmembrane</keyword>
<accession>A0A9W7F373</accession>
<evidence type="ECO:0000256" key="1">
    <source>
        <dbReference type="SAM" id="MobiDB-lite"/>
    </source>
</evidence>
<proteinExistence type="predicted"/>
<dbReference type="OrthoDB" id="196228at2759"/>
<comment type="caution">
    <text evidence="3">The sequence shown here is derived from an EMBL/GenBank/DDBJ whole genome shotgun (WGS) entry which is preliminary data.</text>
</comment>
<keyword evidence="2" id="KW-0472">Membrane</keyword>
<dbReference type="AlphaFoldDB" id="A0A9W7F373"/>
<feature type="transmembrane region" description="Helical" evidence="2">
    <location>
        <begin position="239"/>
        <end position="257"/>
    </location>
</feature>
<evidence type="ECO:0000313" key="3">
    <source>
        <dbReference type="EMBL" id="GMI01915.1"/>
    </source>
</evidence>
<feature type="region of interest" description="Disordered" evidence="1">
    <location>
        <begin position="263"/>
        <end position="282"/>
    </location>
</feature>
<protein>
    <submittedName>
        <fullName evidence="3">Uncharacterized protein</fullName>
    </submittedName>
</protein>